<organism evidence="2 3">
    <name type="scientific">Pyrococcus horikoshii (strain ATCC 700860 / DSM 12428 / JCM 9974 / NBRC 100139 / OT-3)</name>
    <dbReference type="NCBI Taxonomy" id="70601"/>
    <lineage>
        <taxon>Archaea</taxon>
        <taxon>Methanobacteriati</taxon>
        <taxon>Methanobacteriota</taxon>
        <taxon>Thermococci</taxon>
        <taxon>Thermococcales</taxon>
        <taxon>Thermococcaceae</taxon>
        <taxon>Pyrococcus</taxon>
    </lineage>
</organism>
<dbReference type="Proteomes" id="UP000000752">
    <property type="component" value="Chromosome"/>
</dbReference>
<dbReference type="EnsemblBacteria" id="BAA29688">
    <property type="protein sequence ID" value="BAA29688"/>
    <property type="gene ID" value="BAA29688"/>
</dbReference>
<keyword evidence="1" id="KW-0812">Transmembrane</keyword>
<protein>
    <submittedName>
        <fullName evidence="2">Uncharacterized protein</fullName>
    </submittedName>
</protein>
<dbReference type="EMBL" id="BA000001">
    <property type="protein sequence ID" value="BAA29688.1"/>
    <property type="molecule type" value="Genomic_DNA"/>
</dbReference>
<accession>O58319</accession>
<gene>
    <name evidence="2" type="ordered locus">PH0599</name>
</gene>
<keyword evidence="1" id="KW-0472">Membrane</keyword>
<name>O58319_PYRHO</name>
<evidence type="ECO:0000256" key="1">
    <source>
        <dbReference type="SAM" id="Phobius"/>
    </source>
</evidence>
<evidence type="ECO:0000313" key="2">
    <source>
        <dbReference type="EMBL" id="BAA29688.1"/>
    </source>
</evidence>
<feature type="transmembrane region" description="Helical" evidence="1">
    <location>
        <begin position="62"/>
        <end position="80"/>
    </location>
</feature>
<keyword evidence="1" id="KW-1133">Transmembrane helix</keyword>
<dbReference type="KEGG" id="pho:PH0599"/>
<sequence>MTTFLLTLGSPTSTTSFDSSSIPLTMETSSVSISLPFSYFIPSGRGSSRGISSSSRPRSLRLTSIKLLFFSISAISVLIFLKAFLFVYLSSIILAVSTASLNLPTSASS</sequence>
<keyword evidence="3" id="KW-1185">Reference proteome</keyword>
<evidence type="ECO:0000313" key="3">
    <source>
        <dbReference type="Proteomes" id="UP000000752"/>
    </source>
</evidence>
<proteinExistence type="predicted"/>
<dbReference type="PIR" id="C71175">
    <property type="entry name" value="C71175"/>
</dbReference>
<reference evidence="2 3" key="1">
    <citation type="journal article" date="1998" name="DNA Res.">
        <title>Complete sequence and gene organization of the genome of a hyper-thermophilic archaebacterium, Pyrococcus horikoshii OT3.</title>
        <authorList>
            <person name="Kawarabayasi Y."/>
            <person name="Sawada M."/>
            <person name="Horikawa H."/>
            <person name="Haikawa Y."/>
            <person name="Hino Y."/>
            <person name="Yamamoto S."/>
            <person name="Sekine M."/>
            <person name="Baba S."/>
            <person name="Kosugi H."/>
            <person name="Hosoyama A."/>
            <person name="Nagai Y."/>
            <person name="Sakai M."/>
            <person name="Ogura K."/>
            <person name="Otuka R."/>
            <person name="Nakazawa H."/>
            <person name="Takamiya M."/>
            <person name="Ohfuku Y."/>
            <person name="Funahashi T."/>
            <person name="Tanaka T."/>
            <person name="Kudoh Y."/>
            <person name="Yamazaki J."/>
            <person name="Kushida N."/>
            <person name="Oguchi A."/>
            <person name="Aoki K."/>
            <person name="Nakamura Y."/>
            <person name="Robb T.F."/>
            <person name="Horikoshi K."/>
            <person name="Masuchi Y."/>
            <person name="Shizuya H."/>
            <person name="Kikuchi H."/>
        </authorList>
    </citation>
    <scope>NUCLEOTIDE SEQUENCE [LARGE SCALE GENOMIC DNA]</scope>
    <source>
        <strain evidence="3">ATCC 700860 / DSM 12428 / JCM 9974 / NBRC 100139 / OT-3</strain>
    </source>
</reference>
<dbReference type="AlphaFoldDB" id="O58319"/>